<dbReference type="CDD" id="cd17643">
    <property type="entry name" value="A_NRPS_Cytc1-like"/>
    <property type="match status" value="1"/>
</dbReference>
<dbReference type="NCBIfam" id="TIGR01733">
    <property type="entry name" value="AA-adenyl-dom"/>
    <property type="match status" value="1"/>
</dbReference>
<feature type="region of interest" description="Disordered" evidence="3">
    <location>
        <begin position="1047"/>
        <end position="1066"/>
    </location>
</feature>
<dbReference type="FunFam" id="3.40.50.980:FF:000002">
    <property type="entry name" value="Enterobactin synthetase component F"/>
    <property type="match status" value="1"/>
</dbReference>
<dbReference type="PROSITE" id="PS50075">
    <property type="entry name" value="CARRIER"/>
    <property type="match status" value="1"/>
</dbReference>
<feature type="domain" description="Carrier" evidence="4">
    <location>
        <begin position="966"/>
        <end position="1042"/>
    </location>
</feature>
<accession>A0A2X0X962</accession>
<dbReference type="Pfam" id="PF00501">
    <property type="entry name" value="AMP-binding"/>
    <property type="match status" value="1"/>
</dbReference>
<evidence type="ECO:0000313" key="6">
    <source>
        <dbReference type="Proteomes" id="UP000251431"/>
    </source>
</evidence>
<keyword evidence="5" id="KW-0808">Transferase</keyword>
<dbReference type="PANTHER" id="PTHR45527">
    <property type="entry name" value="NONRIBOSOMAL PEPTIDE SYNTHETASE"/>
    <property type="match status" value="1"/>
</dbReference>
<dbReference type="GO" id="GO:0008610">
    <property type="term" value="P:lipid biosynthetic process"/>
    <property type="evidence" value="ECO:0007669"/>
    <property type="project" value="UniProtKB-ARBA"/>
</dbReference>
<dbReference type="SUPFAM" id="SSF47336">
    <property type="entry name" value="ACP-like"/>
    <property type="match status" value="1"/>
</dbReference>
<dbReference type="GO" id="GO:0016746">
    <property type="term" value="F:acyltransferase activity"/>
    <property type="evidence" value="ECO:0007669"/>
    <property type="project" value="UniProtKB-KW"/>
</dbReference>
<evidence type="ECO:0000256" key="3">
    <source>
        <dbReference type="SAM" id="MobiDB-lite"/>
    </source>
</evidence>
<dbReference type="Proteomes" id="UP000251431">
    <property type="component" value="Unassembled WGS sequence"/>
</dbReference>
<dbReference type="GO" id="GO:0031177">
    <property type="term" value="F:phosphopantetheine binding"/>
    <property type="evidence" value="ECO:0007669"/>
    <property type="project" value="TreeGrafter"/>
</dbReference>
<dbReference type="InterPro" id="IPR036736">
    <property type="entry name" value="ACP-like_sf"/>
</dbReference>
<dbReference type="InterPro" id="IPR009081">
    <property type="entry name" value="PP-bd_ACP"/>
</dbReference>
<dbReference type="InterPro" id="IPR045851">
    <property type="entry name" value="AMP-bd_C_sf"/>
</dbReference>
<dbReference type="AlphaFoldDB" id="A0A2X0X962"/>
<dbReference type="EMBL" id="UAQE01000001">
    <property type="protein sequence ID" value="SPT95504.1"/>
    <property type="molecule type" value="Genomic_DNA"/>
</dbReference>
<dbReference type="RefSeq" id="WP_112116111.1">
    <property type="nucleotide sequence ID" value="NZ_UAQE01000001.1"/>
</dbReference>
<dbReference type="Gene3D" id="3.30.559.10">
    <property type="entry name" value="Chloramphenicol acetyltransferase-like domain"/>
    <property type="match status" value="1"/>
</dbReference>
<dbReference type="GO" id="GO:0043041">
    <property type="term" value="P:amino acid activation for nonribosomal peptide biosynthetic process"/>
    <property type="evidence" value="ECO:0007669"/>
    <property type="project" value="TreeGrafter"/>
</dbReference>
<name>A0A2X0X962_9BACI</name>
<evidence type="ECO:0000256" key="1">
    <source>
        <dbReference type="ARBA" id="ARBA00001957"/>
    </source>
</evidence>
<proteinExistence type="inferred from homology"/>
<dbReference type="SUPFAM" id="SSF56801">
    <property type="entry name" value="Acetyl-CoA synthetase-like"/>
    <property type="match status" value="1"/>
</dbReference>
<evidence type="ECO:0000259" key="4">
    <source>
        <dbReference type="PROSITE" id="PS50075"/>
    </source>
</evidence>
<dbReference type="Gene3D" id="3.30.300.30">
    <property type="match status" value="1"/>
</dbReference>
<dbReference type="Gene3D" id="3.40.50.980">
    <property type="match status" value="2"/>
</dbReference>
<dbReference type="InterPro" id="IPR020845">
    <property type="entry name" value="AMP-binding_CS"/>
</dbReference>
<dbReference type="Pfam" id="PF00550">
    <property type="entry name" value="PP-binding"/>
    <property type="match status" value="1"/>
</dbReference>
<keyword evidence="5" id="KW-0012">Acyltransferase</keyword>
<dbReference type="FunFam" id="3.40.50.12780:FF:000012">
    <property type="entry name" value="Non-ribosomal peptide synthetase"/>
    <property type="match status" value="1"/>
</dbReference>
<comment type="cofactor">
    <cofactor evidence="1">
        <name>pantetheine 4'-phosphate</name>
        <dbReference type="ChEBI" id="CHEBI:47942"/>
    </cofactor>
</comment>
<dbReference type="GO" id="GO:0044550">
    <property type="term" value="P:secondary metabolite biosynthetic process"/>
    <property type="evidence" value="ECO:0007669"/>
    <property type="project" value="TreeGrafter"/>
</dbReference>
<comment type="similarity">
    <text evidence="2">Belongs to the ATP-dependent AMP-binding enzyme family.</text>
</comment>
<evidence type="ECO:0000256" key="2">
    <source>
        <dbReference type="ARBA" id="ARBA00006432"/>
    </source>
</evidence>
<dbReference type="Gene3D" id="3.30.559.30">
    <property type="entry name" value="Nonribosomal peptide synthetase, condensation domain"/>
    <property type="match status" value="1"/>
</dbReference>
<dbReference type="InterPro" id="IPR010071">
    <property type="entry name" value="AA_adenyl_dom"/>
</dbReference>
<dbReference type="SUPFAM" id="SSF52777">
    <property type="entry name" value="CoA-dependent acyltransferases"/>
    <property type="match status" value="2"/>
</dbReference>
<dbReference type="GO" id="GO:0005829">
    <property type="term" value="C:cytosol"/>
    <property type="evidence" value="ECO:0007669"/>
    <property type="project" value="TreeGrafter"/>
</dbReference>
<dbReference type="Gene3D" id="1.10.1200.10">
    <property type="entry name" value="ACP-like"/>
    <property type="match status" value="1"/>
</dbReference>
<sequence>MISKLSKVQTNLYTHHKIYPNDPAYNLSFCYKIKGDVDIQKLKSVLEFVINDNAIFKTNIVEYEEGPMQEFDKSREYTIEIINLPEKYTEKECDLQVATYVSQQNKESINIFKWPLYDTKLFCSSHNFYYLTINVDHIISDGYSYFHFLNNIMSLYNDETDFDTYLAQKENTSYFDFVNYQQDSKKTEKAIQFFKKELAGFNGLELKEINELRNDQGKLVGESTRFILDEDASNKVQSYIKKYEITDFSFFTSIYTVFLHKLTSQKEIVIGIPVANRPRKEFKNVMGYFVNTLPLAINFEGISTFEELNSLIKKKVISLIRHQDFDFNRHIPSIFQKQNIPSFNNVFTFYKQPLSFELKNCQVTSMPVQIENLKFPFTCNVESHDKHYVINAEYNSFFRNVPIKEIFEHLVNQISASESNCINELTLFSNDKVIEISKKTNEQNLFHTEDTIIDFFEKKVKEFPNHIAVSYNQEEWTYEQLNKRSNQIAHYLNSNLSHETKMVAISLERSNQLIATIIGILKTGRTYIPIDFSCPSERMEYILNDLNDSVLLTTKLFEDKVLNSSIQKILVEEIEFEINKQPTTNPLTIYNNSNIAYIIYTSGSTGNPKGVMVTHYNVLRLFLATDSQFQFNETDCWALFHSYGFDFSIWEIFGALLYGGKLVIVPEWITKVPDEFYNLLLMEKVTVLNQTPSYFKHLIKEDQEYNGTKKLSLRYIIFGGEALFFEMLRPWFEKYGDKYPKVINMYGITETTVHVTYYEVTMKDLNQQAGSVIGKTISDLNLYIVNNKMQMQPIGVPGEIVIGGHGVTKGYYQKEQLTNEKFIETSIDLTKKEIIYKSGDLGKILPNGEIEYLGRMDKQIQLRGYRIELGEIETIINQHPLYQDSVVTLHKFSEDDQRLIAYIIVKPNAVHELVRLKEYLKAKLPEYMIPSLFIVIDKKPLTINGKVDYKALPNPISSKVSIQPLKAEDEIEHSILKIWKDILKTDFIGLDDNFFDVGGTSLHVAEIYYKLIEKFNIKGLSMVDLFEYPTISKLSMYIKQNINEGAKAQEQSRGHKRKEALLKRRG</sequence>
<dbReference type="InterPro" id="IPR001242">
    <property type="entry name" value="Condensation_dom"/>
</dbReference>
<protein>
    <submittedName>
        <fullName evidence="5">Amino acid adenylation domain-containing protein</fullName>
        <ecNumber evidence="5">2.3.1.-</ecNumber>
    </submittedName>
</protein>
<dbReference type="InterPro" id="IPR023213">
    <property type="entry name" value="CAT-like_dom_sf"/>
</dbReference>
<dbReference type="Pfam" id="PF13193">
    <property type="entry name" value="AMP-binding_C"/>
    <property type="match status" value="1"/>
</dbReference>
<dbReference type="FunFam" id="3.40.50.980:FF:000001">
    <property type="entry name" value="Non-ribosomal peptide synthetase"/>
    <property type="match status" value="1"/>
</dbReference>
<dbReference type="Pfam" id="PF00668">
    <property type="entry name" value="Condensation"/>
    <property type="match status" value="1"/>
</dbReference>
<organism evidence="5 6">
    <name type="scientific">Lysinibacillus capsici</name>
    <dbReference type="NCBI Taxonomy" id="2115968"/>
    <lineage>
        <taxon>Bacteria</taxon>
        <taxon>Bacillati</taxon>
        <taxon>Bacillota</taxon>
        <taxon>Bacilli</taxon>
        <taxon>Bacillales</taxon>
        <taxon>Bacillaceae</taxon>
        <taxon>Lysinibacillus</taxon>
    </lineage>
</organism>
<reference evidence="5 6" key="1">
    <citation type="submission" date="2018-06" db="EMBL/GenBank/DDBJ databases">
        <authorList>
            <consortium name="Pathogen Informatics"/>
            <person name="Doyle S."/>
        </authorList>
    </citation>
    <scope>NUCLEOTIDE SEQUENCE [LARGE SCALE GENOMIC DNA]</scope>
    <source>
        <strain evidence="5 6">NCTC7582</strain>
    </source>
</reference>
<dbReference type="InterPro" id="IPR025110">
    <property type="entry name" value="AMP-bd_C"/>
</dbReference>
<gene>
    <name evidence="5" type="primary">ppsB</name>
    <name evidence="5" type="ORF">NCTC7582_00005</name>
</gene>
<dbReference type="InterPro" id="IPR000873">
    <property type="entry name" value="AMP-dep_synth/lig_dom"/>
</dbReference>
<dbReference type="PROSITE" id="PS00455">
    <property type="entry name" value="AMP_BINDING"/>
    <property type="match status" value="1"/>
</dbReference>
<dbReference type="Gene3D" id="2.30.38.10">
    <property type="entry name" value="Luciferase, Domain 3"/>
    <property type="match status" value="1"/>
</dbReference>
<dbReference type="EC" id="2.3.1.-" evidence="5"/>
<dbReference type="PANTHER" id="PTHR45527:SF14">
    <property type="entry name" value="PLIPASTATIN SYNTHASE SUBUNIT B"/>
    <property type="match status" value="1"/>
</dbReference>
<evidence type="ECO:0000313" key="5">
    <source>
        <dbReference type="EMBL" id="SPT95504.1"/>
    </source>
</evidence>